<evidence type="ECO:0000256" key="1">
    <source>
        <dbReference type="ARBA" id="ARBA00004496"/>
    </source>
</evidence>
<sequence>MALSQVQCLDNNNVNWRSSESKPEFYYSEEQRLALEALVSKGEDAFHEVLKKENIRDFLSEVELKKILDRVEPFDPGSSGPKVEEGSRGTDSSWDGEDGEGQMSLQYWPQRSDHSIPELDMGWPETVAYRGVTRATVYMQPPMDGQAHIKEVVRKMVTSAQKVVAVVMDMFTDVDIFKDMLDAGFKRKIAIYIILDESNVKYFLQMCQRAQMHEGHLKNLRVQCIGGTEFHTRFSTMFKGALAQKFIFVDGDKAACGSYSFTWSASRTDRNVLTVLTGQVVETFDKQFQELYLMSKSVSLKSVSVEPEPEPEPIAQPPPVPTNVAKKIVNPKYALVKAKGSDDLGTGSSGNQSGSKEGLKLKGKAKEPRPEVKEPYMYQALQNMEKANMFNYLPTWVEPEPEPGSEVLGYINIIDPNIKNPQLSQMNRIKICDTSHATAQHMQMREPEARQKEQQQASRDQRAEVGPKLVAEVDSLQRPVLQDPVSVPVPKEKAVQEPVAGKEEVPQSVDNTESTEILEVKTPETPVGAFALLAGSQHLVFSENEDKSRQDSTQEAPRPVPKPRTVPVKDFIIKNNELNHGLMKRTHEQTNLTSSREDPPRSYKEVGTPNGTHQLSHHSRATQNGVVNDDDDEEYVSLSDPESSSDGSTHANHCPSNTSSNSDVFSELQGCYNSRRVQRSNSEFIPNGEHVHLHRQLSDGHISRSFVSPLKNSQSVLDLRKDENGRQRNKALEEEIRRALNSSHIRNAATQGNVQGNPFFQYRSRVPGSSVHTNMDREGYPSNQQEMHQHHGQFRIDSPGEMQSYRHPVKQTGLLDHKLWTGKDLGGVRSQPRRSTGNTPTHSASFPESQVGMDSVTTPFGIPYSKLSESKHLKSRMAGQGDRRRGHKDH</sequence>
<dbReference type="GO" id="GO:0019901">
    <property type="term" value="F:protein kinase binding"/>
    <property type="evidence" value="ECO:0007669"/>
    <property type="project" value="TreeGrafter"/>
</dbReference>
<protein>
    <recommendedName>
        <fullName evidence="5">Scaffolding anchor of CK1 domain-containing protein</fullName>
    </recommendedName>
</protein>
<name>A0AAV7M0T0_PLEWA</name>
<feature type="region of interest" description="Disordered" evidence="4">
    <location>
        <begin position="71"/>
        <end position="102"/>
    </location>
</feature>
<dbReference type="FunFam" id="3.30.870.10:FF:000004">
    <property type="entry name" value="protein FAM83H isoform X2"/>
    <property type="match status" value="1"/>
</dbReference>
<feature type="compositionally biased region" description="Low complexity" evidence="4">
    <location>
        <begin position="637"/>
        <end position="648"/>
    </location>
</feature>
<dbReference type="Gene3D" id="3.30.870.10">
    <property type="entry name" value="Endonuclease Chain A"/>
    <property type="match status" value="1"/>
</dbReference>
<evidence type="ECO:0000313" key="7">
    <source>
        <dbReference type="Proteomes" id="UP001066276"/>
    </source>
</evidence>
<evidence type="ECO:0000313" key="6">
    <source>
        <dbReference type="EMBL" id="KAJ1096744.1"/>
    </source>
</evidence>
<organism evidence="6 7">
    <name type="scientific">Pleurodeles waltl</name>
    <name type="common">Iberian ribbed newt</name>
    <dbReference type="NCBI Taxonomy" id="8319"/>
    <lineage>
        <taxon>Eukaryota</taxon>
        <taxon>Metazoa</taxon>
        <taxon>Chordata</taxon>
        <taxon>Craniata</taxon>
        <taxon>Vertebrata</taxon>
        <taxon>Euteleostomi</taxon>
        <taxon>Amphibia</taxon>
        <taxon>Batrachia</taxon>
        <taxon>Caudata</taxon>
        <taxon>Salamandroidea</taxon>
        <taxon>Salamandridae</taxon>
        <taxon>Pleurodelinae</taxon>
        <taxon>Pleurodeles</taxon>
    </lineage>
</organism>
<reference evidence="6" key="1">
    <citation type="journal article" date="2022" name="bioRxiv">
        <title>Sequencing and chromosome-scale assembly of the giantPleurodeles waltlgenome.</title>
        <authorList>
            <person name="Brown T."/>
            <person name="Elewa A."/>
            <person name="Iarovenko S."/>
            <person name="Subramanian E."/>
            <person name="Araus A.J."/>
            <person name="Petzold A."/>
            <person name="Susuki M."/>
            <person name="Suzuki K.-i.T."/>
            <person name="Hayashi T."/>
            <person name="Toyoda A."/>
            <person name="Oliveira C."/>
            <person name="Osipova E."/>
            <person name="Leigh N.D."/>
            <person name="Simon A."/>
            <person name="Yun M.H."/>
        </authorList>
    </citation>
    <scope>NUCLEOTIDE SEQUENCE</scope>
    <source>
        <strain evidence="6">20211129_DDA</strain>
        <tissue evidence="6">Liver</tissue>
    </source>
</reference>
<dbReference type="Proteomes" id="UP001066276">
    <property type="component" value="Chromosome 10"/>
</dbReference>
<dbReference type="AlphaFoldDB" id="A0AAV7M0T0"/>
<evidence type="ECO:0000256" key="4">
    <source>
        <dbReference type="SAM" id="MobiDB-lite"/>
    </source>
</evidence>
<feature type="region of interest" description="Disordered" evidence="4">
    <location>
        <begin position="340"/>
        <end position="372"/>
    </location>
</feature>
<feature type="region of interest" description="Disordered" evidence="4">
    <location>
        <begin position="482"/>
        <end position="513"/>
    </location>
</feature>
<comment type="subcellular location">
    <subcellularLocation>
        <location evidence="1">Cytoplasm</location>
    </subcellularLocation>
</comment>
<evidence type="ECO:0000256" key="3">
    <source>
        <dbReference type="ARBA" id="ARBA00022490"/>
    </source>
</evidence>
<feature type="region of interest" description="Disordered" evidence="4">
    <location>
        <begin position="435"/>
        <end position="464"/>
    </location>
</feature>
<feature type="compositionally biased region" description="Basic and acidic residues" evidence="4">
    <location>
        <begin position="357"/>
        <end position="372"/>
    </location>
</feature>
<feature type="compositionally biased region" description="Polar residues" evidence="4">
    <location>
        <begin position="649"/>
        <end position="664"/>
    </location>
</feature>
<feature type="compositionally biased region" description="Basic and acidic residues" evidence="4">
    <location>
        <begin position="595"/>
        <end position="604"/>
    </location>
</feature>
<dbReference type="Pfam" id="PF07894">
    <property type="entry name" value="SACK1"/>
    <property type="match status" value="1"/>
</dbReference>
<feature type="compositionally biased region" description="Polar residues" evidence="4">
    <location>
        <begin position="833"/>
        <end position="848"/>
    </location>
</feature>
<comment type="similarity">
    <text evidence="2">Belongs to the FAM83 family.</text>
</comment>
<keyword evidence="3" id="KW-0963">Cytoplasm</keyword>
<feature type="region of interest" description="Disordered" evidence="4">
    <location>
        <begin position="813"/>
        <end position="890"/>
    </location>
</feature>
<keyword evidence="7" id="KW-1185">Reference proteome</keyword>
<dbReference type="SUPFAM" id="SSF56024">
    <property type="entry name" value="Phospholipase D/nuclease"/>
    <property type="match status" value="1"/>
</dbReference>
<accession>A0AAV7M0T0</accession>
<feature type="compositionally biased region" description="Basic and acidic residues" evidence="4">
    <location>
        <begin position="490"/>
        <end position="505"/>
    </location>
</feature>
<dbReference type="GO" id="GO:0005737">
    <property type="term" value="C:cytoplasm"/>
    <property type="evidence" value="ECO:0007669"/>
    <property type="project" value="UniProtKB-SubCell"/>
</dbReference>
<feature type="domain" description="Scaffolding anchor of CK1" evidence="5">
    <location>
        <begin position="15"/>
        <end position="296"/>
    </location>
</feature>
<dbReference type="EMBL" id="JANPWB010000014">
    <property type="protein sequence ID" value="KAJ1096744.1"/>
    <property type="molecule type" value="Genomic_DNA"/>
</dbReference>
<gene>
    <name evidence="6" type="ORF">NDU88_001875</name>
</gene>
<comment type="caution">
    <text evidence="6">The sequence shown here is derived from an EMBL/GenBank/DDBJ whole genome shotgun (WGS) entry which is preliminary data.</text>
</comment>
<feature type="region of interest" description="Disordered" evidence="4">
    <location>
        <begin position="777"/>
        <end position="801"/>
    </location>
</feature>
<dbReference type="InterPro" id="IPR050944">
    <property type="entry name" value="FAM83"/>
</dbReference>
<dbReference type="PANTHER" id="PTHR16181:SF29">
    <property type="entry name" value="PROTEIN FAM83A-RELATED"/>
    <property type="match status" value="1"/>
</dbReference>
<feature type="compositionally biased region" description="Basic and acidic residues" evidence="4">
    <location>
        <begin position="443"/>
        <end position="464"/>
    </location>
</feature>
<dbReference type="InterPro" id="IPR012461">
    <property type="entry name" value="SACK1"/>
</dbReference>
<evidence type="ECO:0000256" key="2">
    <source>
        <dbReference type="ARBA" id="ARBA00006937"/>
    </source>
</evidence>
<evidence type="ECO:0000259" key="5">
    <source>
        <dbReference type="Pfam" id="PF07894"/>
    </source>
</evidence>
<dbReference type="PANTHER" id="PTHR16181">
    <property type="entry name" value="PROTEIN FAM83A-RELATED"/>
    <property type="match status" value="1"/>
</dbReference>
<feature type="region of interest" description="Disordered" evidence="4">
    <location>
        <begin position="543"/>
        <end position="664"/>
    </location>
</feature>
<dbReference type="GO" id="GO:0007165">
    <property type="term" value="P:signal transduction"/>
    <property type="evidence" value="ECO:0007669"/>
    <property type="project" value="TreeGrafter"/>
</dbReference>
<proteinExistence type="inferred from homology"/>